<dbReference type="PANTHER" id="PTHR11586:SF33">
    <property type="entry name" value="AMINOACYL TRNA SYNTHASE COMPLEX-INTERACTING MULTIFUNCTIONAL PROTEIN 1"/>
    <property type="match status" value="1"/>
</dbReference>
<reference evidence="10" key="1">
    <citation type="submission" date="2011-02" db="EMBL/GenBank/DDBJ databases">
        <title>Metabolic pathway of TLR receptor.</title>
        <authorList>
            <person name="Skanta F."/>
            <person name="Dvorak J."/>
            <person name="Roubalova R."/>
            <person name="Prochazkova P."/>
            <person name="Bilej M."/>
            <person name="Kostovcik M."/>
        </authorList>
    </citation>
    <scope>NUCLEOTIDE SEQUENCE</scope>
</reference>
<keyword evidence="3 6" id="KW-0820">tRNA-binding</keyword>
<evidence type="ECO:0000256" key="4">
    <source>
        <dbReference type="ARBA" id="ARBA00022884"/>
    </source>
</evidence>
<keyword evidence="5" id="KW-0648">Protein biosynthesis</keyword>
<evidence type="ECO:0000256" key="7">
    <source>
        <dbReference type="SAM" id="Coils"/>
    </source>
</evidence>
<evidence type="ECO:0000259" key="9">
    <source>
        <dbReference type="PROSITE" id="PS50886"/>
    </source>
</evidence>
<protein>
    <submittedName>
        <fullName evidence="10">p43</fullName>
    </submittedName>
</protein>
<proteinExistence type="evidence at transcript level"/>
<dbReference type="Gene3D" id="2.40.50.140">
    <property type="entry name" value="Nucleic acid-binding proteins"/>
    <property type="match status" value="1"/>
</dbReference>
<dbReference type="InterPro" id="IPR012340">
    <property type="entry name" value="NA-bd_OB-fold"/>
</dbReference>
<keyword evidence="2" id="KW-0963">Cytoplasm</keyword>
<evidence type="ECO:0000256" key="3">
    <source>
        <dbReference type="ARBA" id="ARBA00022555"/>
    </source>
</evidence>
<name>I3NNU8_9ANNE</name>
<dbReference type="FunFam" id="2.40.50.140:FF:000047">
    <property type="entry name" value="tyrosine--tRNA ligase, cytoplasmic isoform X2"/>
    <property type="match status" value="1"/>
</dbReference>
<dbReference type="EMBL" id="JF330401">
    <property type="protein sequence ID" value="AEB92227.1"/>
    <property type="molecule type" value="mRNA"/>
</dbReference>
<comment type="subcellular location">
    <subcellularLocation>
        <location evidence="1">Cytoplasm</location>
    </subcellularLocation>
</comment>
<evidence type="ECO:0000256" key="5">
    <source>
        <dbReference type="ARBA" id="ARBA00022917"/>
    </source>
</evidence>
<dbReference type="GO" id="GO:0006412">
    <property type="term" value="P:translation"/>
    <property type="evidence" value="ECO:0007669"/>
    <property type="project" value="UniProtKB-KW"/>
</dbReference>
<dbReference type="InterPro" id="IPR002547">
    <property type="entry name" value="tRNA-bd_dom"/>
</dbReference>
<evidence type="ECO:0000256" key="2">
    <source>
        <dbReference type="ARBA" id="ARBA00022490"/>
    </source>
</evidence>
<dbReference type="GO" id="GO:0005737">
    <property type="term" value="C:cytoplasm"/>
    <property type="evidence" value="ECO:0007669"/>
    <property type="project" value="UniProtKB-SubCell"/>
</dbReference>
<dbReference type="GO" id="GO:0000049">
    <property type="term" value="F:tRNA binding"/>
    <property type="evidence" value="ECO:0007669"/>
    <property type="project" value="UniProtKB-UniRule"/>
</dbReference>
<dbReference type="SUPFAM" id="SSF50249">
    <property type="entry name" value="Nucleic acid-binding proteins"/>
    <property type="match status" value="1"/>
</dbReference>
<feature type="coiled-coil region" evidence="7">
    <location>
        <begin position="7"/>
        <end position="71"/>
    </location>
</feature>
<dbReference type="AlphaFoldDB" id="I3NNU8"/>
<evidence type="ECO:0000256" key="1">
    <source>
        <dbReference type="ARBA" id="ARBA00004496"/>
    </source>
</evidence>
<dbReference type="Pfam" id="PF01588">
    <property type="entry name" value="tRNA_bind"/>
    <property type="match status" value="1"/>
</dbReference>
<feature type="domain" description="TRNA-binding" evidence="9">
    <location>
        <begin position="155"/>
        <end position="256"/>
    </location>
</feature>
<dbReference type="PROSITE" id="PS50886">
    <property type="entry name" value="TRBD"/>
    <property type="match status" value="1"/>
</dbReference>
<keyword evidence="4 6" id="KW-0694">RNA-binding</keyword>
<feature type="region of interest" description="Disordered" evidence="8">
    <location>
        <begin position="119"/>
        <end position="152"/>
    </location>
</feature>
<accession>I3NNU8</accession>
<evidence type="ECO:0000256" key="6">
    <source>
        <dbReference type="PROSITE-ProRule" id="PRU00209"/>
    </source>
</evidence>
<feature type="compositionally biased region" description="Basic and acidic residues" evidence="8">
    <location>
        <begin position="119"/>
        <end position="140"/>
    </location>
</feature>
<dbReference type="PANTHER" id="PTHR11586">
    <property type="entry name" value="TRNA-AMINOACYLATION COFACTOR ARC1 FAMILY MEMBER"/>
    <property type="match status" value="1"/>
</dbReference>
<sequence length="316" mass="34428">MTSQAVLQKLQSRASLADRLLRELRTQLEFVRKSAVEKACLAEEERLSRENQVLRRQVETLKQRLIKAEIENGVKQVPLPGAKPSLAPSVVTSAPPALKVDSKPEPLKVNGMAAATVEKKEVVPKKDSKKEAKTEKKADAKPAGAAAAESGDKVDVSRLNMRIGKIVNVKKHPDADSLYVEEVDVGEPKTRTIVSGLVQHVPLEQMQDRIGVFLSNLKPAKMRGILSEGMIMCGSSPEKVEIIDPPIGAAIGDRVVVDGYSGGPDEQLNPKKEIWEQIQPDLRINDAGVATYKGIPWNVRNLGPFKVATMTNSGIK</sequence>
<dbReference type="CDD" id="cd02799">
    <property type="entry name" value="tRNA_bind_EMAP-II_like"/>
    <property type="match status" value="1"/>
</dbReference>
<evidence type="ECO:0000256" key="8">
    <source>
        <dbReference type="SAM" id="MobiDB-lite"/>
    </source>
</evidence>
<dbReference type="InterPro" id="IPR051270">
    <property type="entry name" value="Tyrosine-tRNA_ligase_regulator"/>
</dbReference>
<evidence type="ECO:0000313" key="10">
    <source>
        <dbReference type="EMBL" id="AEB92227.1"/>
    </source>
</evidence>
<organism evidence="10">
    <name type="scientific">Eisenia andrei</name>
    <dbReference type="NCBI Taxonomy" id="168636"/>
    <lineage>
        <taxon>Eukaryota</taxon>
        <taxon>Metazoa</taxon>
        <taxon>Spiralia</taxon>
        <taxon>Lophotrochozoa</taxon>
        <taxon>Annelida</taxon>
        <taxon>Clitellata</taxon>
        <taxon>Oligochaeta</taxon>
        <taxon>Crassiclitellata</taxon>
        <taxon>Lumbricina</taxon>
        <taxon>Lumbricidae</taxon>
        <taxon>Lumbricinae</taxon>
        <taxon>Eisenia</taxon>
    </lineage>
</organism>
<keyword evidence="7" id="KW-0175">Coiled coil</keyword>